<name>A0A8T2MSX2_9TELE</name>
<proteinExistence type="predicted"/>
<organism evidence="4 5">
    <name type="scientific">Albula glossodonta</name>
    <name type="common">roundjaw bonefish</name>
    <dbReference type="NCBI Taxonomy" id="121402"/>
    <lineage>
        <taxon>Eukaryota</taxon>
        <taxon>Metazoa</taxon>
        <taxon>Chordata</taxon>
        <taxon>Craniata</taxon>
        <taxon>Vertebrata</taxon>
        <taxon>Euteleostomi</taxon>
        <taxon>Actinopterygii</taxon>
        <taxon>Neopterygii</taxon>
        <taxon>Teleostei</taxon>
        <taxon>Albuliformes</taxon>
        <taxon>Albulidae</taxon>
        <taxon>Albula</taxon>
    </lineage>
</organism>
<keyword evidence="2" id="KW-0443">Lipid metabolism</keyword>
<gene>
    <name evidence="4" type="ORF">JZ751_019899</name>
</gene>
<dbReference type="PANTHER" id="PTHR12187">
    <property type="entry name" value="AGAP000124-PA"/>
    <property type="match status" value="1"/>
</dbReference>
<comment type="caution">
    <text evidence="4">The sequence shown here is derived from an EMBL/GenBank/DDBJ whole genome shotgun (WGS) entry which is preliminary data.</text>
</comment>
<sequence>MLLPDSKEALPASPAPEEADLDRVESCGIKRVCFRVMEDEQEDSGHDTMSYRDSYSECNSNRDSVLSYTSMWSNSSYLGSDEMGSGDELPCDMRIPLEKQDKLHGCLEHLFNQVDSISSLLKGPVMTKASEDTRHFPTDCSQPELLQHTEDWTSRCRCVIHTNIQQDPWNLPHSIRALVQSVQHSVDGGSALSHPGAECAALCGRWVSSGLGLEVREPWCRVCSALWTGLGFGVRSPGAECAALCGRDELCEQAPGSDELCEQAPGSDELCEQAPGSDELCEQAPGSDELCEQAQYHHLQLQRDVIFCQSLVAVLCSLSAQLLAALDLRFNSTGEYEDDPQEASRKWLEQISTIGVLLSFQSLLSPHLKQERAMLEDTKAALLDLDRVTVCFGQLEDDCLVATDRSTVGTDMGCMEFEAKRHPETPPSLKPPL</sequence>
<evidence type="ECO:0000256" key="2">
    <source>
        <dbReference type="ARBA" id="ARBA00023098"/>
    </source>
</evidence>
<keyword evidence="5" id="KW-1185">Reference proteome</keyword>
<protein>
    <submittedName>
        <fullName evidence="4">Uncharacterized protein</fullName>
    </submittedName>
</protein>
<evidence type="ECO:0000313" key="4">
    <source>
        <dbReference type="EMBL" id="KAG9331185.1"/>
    </source>
</evidence>
<dbReference type="EMBL" id="JAFBMS010000371">
    <property type="protein sequence ID" value="KAG9331185.1"/>
    <property type="molecule type" value="Genomic_DNA"/>
</dbReference>
<dbReference type="GO" id="GO:0016316">
    <property type="term" value="F:phosphatidylinositol-3,4-bisphosphate 4-phosphatase activity"/>
    <property type="evidence" value="ECO:0007669"/>
    <property type="project" value="InterPro"/>
</dbReference>
<dbReference type="Proteomes" id="UP000824540">
    <property type="component" value="Unassembled WGS sequence"/>
</dbReference>
<dbReference type="GO" id="GO:0005737">
    <property type="term" value="C:cytoplasm"/>
    <property type="evidence" value="ECO:0007669"/>
    <property type="project" value="TreeGrafter"/>
</dbReference>
<dbReference type="InterPro" id="IPR039034">
    <property type="entry name" value="INPP4"/>
</dbReference>
<keyword evidence="1" id="KW-0378">Hydrolase</keyword>
<reference evidence="4" key="1">
    <citation type="thesis" date="2021" institute="BYU ScholarsArchive" country="Provo, UT, USA">
        <title>Applications of and Algorithms for Genome Assembly and Genomic Analyses with an Emphasis on Marine Teleosts.</title>
        <authorList>
            <person name="Pickett B.D."/>
        </authorList>
    </citation>
    <scope>NUCLEOTIDE SEQUENCE</scope>
    <source>
        <strain evidence="4">HI-2016</strain>
    </source>
</reference>
<accession>A0A8T2MSX2</accession>
<evidence type="ECO:0000256" key="1">
    <source>
        <dbReference type="ARBA" id="ARBA00022801"/>
    </source>
</evidence>
<dbReference type="AlphaFoldDB" id="A0A8T2MSX2"/>
<dbReference type="PANTHER" id="PTHR12187:SF11">
    <property type="entry name" value="PHOSPHATIDYLINOSITOL-3,4-BISPHOSPHATE 4-PHOSPHATASE"/>
    <property type="match status" value="1"/>
</dbReference>
<feature type="region of interest" description="Disordered" evidence="3">
    <location>
        <begin position="1"/>
        <end position="22"/>
    </location>
</feature>
<evidence type="ECO:0000313" key="5">
    <source>
        <dbReference type="Proteomes" id="UP000824540"/>
    </source>
</evidence>
<dbReference type="OrthoDB" id="660555at2759"/>
<evidence type="ECO:0000256" key="3">
    <source>
        <dbReference type="SAM" id="MobiDB-lite"/>
    </source>
</evidence>